<dbReference type="CDD" id="cd02440">
    <property type="entry name" value="AdoMet_MTases"/>
    <property type="match status" value="1"/>
</dbReference>
<evidence type="ECO:0000313" key="2">
    <source>
        <dbReference type="EMBL" id="KTD63696.1"/>
    </source>
</evidence>
<feature type="domain" description="Methyltransferase type 12" evidence="1">
    <location>
        <begin position="90"/>
        <end position="188"/>
    </location>
</feature>
<dbReference type="PANTHER" id="PTHR34707:SF1">
    <property type="entry name" value="VIMENTIN-TYPE INTERMEDIATE FILAMENT-ASSOCIATED COILED-COIL PROTEIN"/>
    <property type="match status" value="1"/>
</dbReference>
<dbReference type="Gene3D" id="1.10.287.1490">
    <property type="match status" value="1"/>
</dbReference>
<keyword evidence="3" id="KW-1185">Reference proteome</keyword>
<dbReference type="Gene3D" id="3.40.50.150">
    <property type="entry name" value="Vaccinia Virus protein VP39"/>
    <property type="match status" value="1"/>
</dbReference>
<gene>
    <name evidence="2" type="ORF">Lsan_1129</name>
</gene>
<proteinExistence type="predicted"/>
<dbReference type="AlphaFoldDB" id="A0A0W0Z3I8"/>
<evidence type="ECO:0000313" key="3">
    <source>
        <dbReference type="Proteomes" id="UP000054703"/>
    </source>
</evidence>
<organism evidence="2 3">
    <name type="scientific">Legionella santicrucis</name>
    <dbReference type="NCBI Taxonomy" id="45074"/>
    <lineage>
        <taxon>Bacteria</taxon>
        <taxon>Pseudomonadati</taxon>
        <taxon>Pseudomonadota</taxon>
        <taxon>Gammaproteobacteria</taxon>
        <taxon>Legionellales</taxon>
        <taxon>Legionellaceae</taxon>
        <taxon>Legionella</taxon>
    </lineage>
</organism>
<comment type="caution">
    <text evidence="2">The sequence shown here is derived from an EMBL/GenBank/DDBJ whole genome shotgun (WGS) entry which is preliminary data.</text>
</comment>
<dbReference type="Pfam" id="PF08242">
    <property type="entry name" value="Methyltransf_12"/>
    <property type="match status" value="1"/>
</dbReference>
<dbReference type="PATRIC" id="fig|45074.5.peg.1202"/>
<accession>A0A0W0Z3I8</accession>
<reference evidence="2 3" key="1">
    <citation type="submission" date="2015-11" db="EMBL/GenBank/DDBJ databases">
        <title>Genomic analysis of 38 Legionella species identifies large and diverse effector repertoires.</title>
        <authorList>
            <person name="Burstein D."/>
            <person name="Amaro F."/>
            <person name="Zusman T."/>
            <person name="Lifshitz Z."/>
            <person name="Cohen O."/>
            <person name="Gilbert J.A."/>
            <person name="Pupko T."/>
            <person name="Shuman H.A."/>
            <person name="Segal G."/>
        </authorList>
    </citation>
    <scope>NUCLEOTIDE SEQUENCE [LARGE SCALE GENOMIC DNA]</scope>
    <source>
        <strain evidence="2 3">SC-63-C7</strain>
    </source>
</reference>
<protein>
    <recommendedName>
        <fullName evidence="1">Methyltransferase type 12 domain-containing protein</fullName>
    </recommendedName>
</protein>
<dbReference type="RefSeq" id="WP_058513538.1">
    <property type="nucleotide sequence ID" value="NZ_CAAAIH010000003.1"/>
</dbReference>
<dbReference type="PANTHER" id="PTHR34707">
    <property type="entry name" value="VIMENTIN-TYPE INTERMEDIATE FILAMENT-ASSOCIATED COILED-COIL PROTEIN"/>
    <property type="match status" value="1"/>
</dbReference>
<dbReference type="STRING" id="45074.Lsan_1129"/>
<dbReference type="SUPFAM" id="SSF53335">
    <property type="entry name" value="S-adenosyl-L-methionine-dependent methyltransferases"/>
    <property type="match status" value="1"/>
</dbReference>
<dbReference type="EMBL" id="LNYU01000024">
    <property type="protein sequence ID" value="KTD63696.1"/>
    <property type="molecule type" value="Genomic_DNA"/>
</dbReference>
<sequence>MISLLSKLGYTLDFNTQVWLKADCESIAYNDGDEVENRITSAIAHAKDVSLFSPELKKHCIDWPSLYHLSAGRANILRPFRDILPDADVLEIGSGCGAITRYLGECGANVLALEGTLRRAVVTRARTRDLDNVAVVCEQFHKFASSQKFDVITLIGVLEYANLFMPGESPVHNMLQQVKSMLKPEGRLIIAIENQLGLKYFAGAPEDHHGQPLYGIEGRYKEKQPTTYGRRTLKNYLHQAGFIENHFFVPFPDYKLPLSIITQRGFSNQEFDPGMLVTHGVRADPQLPPHLFFSLELVWPVVLKNELALDLANSFLIVAQTSKIKLPAPEVLAYHYSTYRSKVFCKETLFLQTKKGDIEVQCKLLESTIFQNIEDQELSHTFEKRADYIKGKLLSCDFIDIVIRDGWSVEEVGSFFKKYLSIVVSLISKNNPIKEIDIDTLLSGNSIDLTPLNIIIKENGEPHAIDQEWGWNNSISVGFLIFRSLLWLNNIISCYGKPESTVPNTLLGLFLALYKEMGFEIREDKIQSYYELEVLFQSKVAQDKVVIPHLSSSLRTSNLSHLINDYTNYIQNIENTLIEREHHIRNLEYVVADKNRHTENLEHTFEEKDHHIRNLEHMVAEKNLHIENLECIFEDKDHHIRNLEYLVAEKNRHIENLEHIFGEKENHIKNLERMVEDKDRHIGNLEYIFGEKDNHISNLERMVEDKDRHIGNLEYIFGEKDNHISNLERMVEDKDRHIGNLEYIFGEKDNHISNLERMVEDKDRHIGNLEYIFGEKDNHISRLEHKVEDKDRHIENLEYMFAEKESHISNLEHMVADKDRHVENLEHIFAGQASHISSLEHIVVDKGRHIENLECMFAEKNRHIENLECLCADKDRHIEDLEYMFAEKDRHIENLEYMFVEKDRHIENLEYMFVEKDRHIENLECMFAEKESHISSLESIVADKDKYIERLEHRFGEKGNRIKSLEQMVVDKDKYIEHLENISLYKNRKILFLEQIINSFKKKKIVQFSLYIRKKIIRNPIKICSKSTFFDKKWYLDYYPDVRVSGLDPVIHYIKYGAAEKRDPGPNFSTRYYLEENPDVEKMGINPLVHYEIQKNFLIE</sequence>
<evidence type="ECO:0000259" key="1">
    <source>
        <dbReference type="Pfam" id="PF08242"/>
    </source>
</evidence>
<dbReference type="InterPro" id="IPR013217">
    <property type="entry name" value="Methyltransf_12"/>
</dbReference>
<dbReference type="Proteomes" id="UP000054703">
    <property type="component" value="Unassembled WGS sequence"/>
</dbReference>
<dbReference type="InterPro" id="IPR029063">
    <property type="entry name" value="SAM-dependent_MTases_sf"/>
</dbReference>
<name>A0A0W0Z3I8_9GAMM</name>